<dbReference type="PANTHER" id="PTHR14969:SF13">
    <property type="entry name" value="AT30094P"/>
    <property type="match status" value="1"/>
</dbReference>
<comment type="caution">
    <text evidence="3">The sequence shown here is derived from an EMBL/GenBank/DDBJ whole genome shotgun (WGS) entry which is preliminary data.</text>
</comment>
<dbReference type="InterPro" id="IPR036938">
    <property type="entry name" value="PAP2/HPO_sf"/>
</dbReference>
<dbReference type="Proteomes" id="UP000640489">
    <property type="component" value="Unassembled WGS sequence"/>
</dbReference>
<proteinExistence type="predicted"/>
<keyword evidence="1" id="KW-1133">Transmembrane helix</keyword>
<name>A0A930YFS3_9ACTN</name>
<feature type="transmembrane region" description="Helical" evidence="1">
    <location>
        <begin position="98"/>
        <end position="120"/>
    </location>
</feature>
<feature type="domain" description="Phosphatidic acid phosphatase type 2/haloperoxidase" evidence="2">
    <location>
        <begin position="99"/>
        <end position="212"/>
    </location>
</feature>
<dbReference type="SMART" id="SM00014">
    <property type="entry name" value="acidPPc"/>
    <property type="match status" value="1"/>
</dbReference>
<keyword evidence="1" id="KW-0472">Membrane</keyword>
<dbReference type="RefSeq" id="WP_194708400.1">
    <property type="nucleotide sequence ID" value="NZ_JADKPN010000014.1"/>
</dbReference>
<keyword evidence="4" id="KW-1185">Reference proteome</keyword>
<evidence type="ECO:0000313" key="3">
    <source>
        <dbReference type="EMBL" id="MBF4765207.1"/>
    </source>
</evidence>
<dbReference type="EMBL" id="JADKPN010000014">
    <property type="protein sequence ID" value="MBF4765207.1"/>
    <property type="molecule type" value="Genomic_DNA"/>
</dbReference>
<dbReference type="InterPro" id="IPR000326">
    <property type="entry name" value="PAP2/HPO"/>
</dbReference>
<sequence length="244" mass="26214">MSPSDTAPWIARSRTRVWLACAAGCALVVLAFGAIVTQDRSPLDSFDHLGLRAEQWAHGHAAVLAVLRVIEVAFATLGMAIWTTLIVLVMLARRRWRAAAFVVVVMVSTSLLTTAVKLMLGRSRPQWQDSVDSLTSKSFPSGHASSSAALAGVIILLVWGMVRHGVLRTTLTCLAVVMWLVVCLDRVFLGRHFPSDVVAGSFLGVAVVLVALVVFDPLSHRRPTATDAEEAAESIVAPHADKMA</sequence>
<dbReference type="Pfam" id="PF01569">
    <property type="entry name" value="PAP2"/>
    <property type="match status" value="1"/>
</dbReference>
<feature type="transmembrane region" description="Helical" evidence="1">
    <location>
        <begin position="171"/>
        <end position="191"/>
    </location>
</feature>
<accession>A0A930YFS3</accession>
<dbReference type="PANTHER" id="PTHR14969">
    <property type="entry name" value="SPHINGOSINE-1-PHOSPHATE PHOSPHOHYDROLASE"/>
    <property type="match status" value="1"/>
</dbReference>
<gene>
    <name evidence="3" type="ORF">ISU07_18910</name>
</gene>
<feature type="transmembrane region" description="Helical" evidence="1">
    <location>
        <begin position="140"/>
        <end position="159"/>
    </location>
</feature>
<organism evidence="3 4">
    <name type="scientific">Nocardioides islandensis</name>
    <dbReference type="NCBI Taxonomy" id="433663"/>
    <lineage>
        <taxon>Bacteria</taxon>
        <taxon>Bacillati</taxon>
        <taxon>Actinomycetota</taxon>
        <taxon>Actinomycetes</taxon>
        <taxon>Propionibacteriales</taxon>
        <taxon>Nocardioidaceae</taxon>
        <taxon>Nocardioides</taxon>
    </lineage>
</organism>
<evidence type="ECO:0000256" key="1">
    <source>
        <dbReference type="SAM" id="Phobius"/>
    </source>
</evidence>
<dbReference type="SUPFAM" id="SSF48317">
    <property type="entry name" value="Acid phosphatase/Vanadium-dependent haloperoxidase"/>
    <property type="match status" value="1"/>
</dbReference>
<evidence type="ECO:0000259" key="2">
    <source>
        <dbReference type="SMART" id="SM00014"/>
    </source>
</evidence>
<feature type="transmembrane region" description="Helical" evidence="1">
    <location>
        <begin position="72"/>
        <end position="91"/>
    </location>
</feature>
<reference evidence="3" key="1">
    <citation type="submission" date="2020-11" db="EMBL/GenBank/DDBJ databases">
        <title>Nocardioides sp. nov., isolated from Soil of Cynanchum wilfordii Hemsley rhizosphere.</title>
        <authorList>
            <person name="Lee J.-S."/>
            <person name="Suh M.K."/>
            <person name="Kim J.-S."/>
        </authorList>
    </citation>
    <scope>NUCLEOTIDE SEQUENCE</scope>
    <source>
        <strain evidence="3">KCTC 19275</strain>
    </source>
</reference>
<feature type="transmembrane region" description="Helical" evidence="1">
    <location>
        <begin position="197"/>
        <end position="215"/>
    </location>
</feature>
<protein>
    <submittedName>
        <fullName evidence="3">Phosphatase PAP2 family protein</fullName>
    </submittedName>
</protein>
<dbReference type="AlphaFoldDB" id="A0A930YFS3"/>
<keyword evidence="1" id="KW-0812">Transmembrane</keyword>
<dbReference type="Gene3D" id="1.20.144.10">
    <property type="entry name" value="Phosphatidic acid phosphatase type 2/haloperoxidase"/>
    <property type="match status" value="1"/>
</dbReference>
<evidence type="ECO:0000313" key="4">
    <source>
        <dbReference type="Proteomes" id="UP000640489"/>
    </source>
</evidence>